<proteinExistence type="predicted"/>
<keyword evidence="3" id="KW-1185">Reference proteome</keyword>
<dbReference type="Pfam" id="PF00497">
    <property type="entry name" value="SBP_bac_3"/>
    <property type="match status" value="1"/>
</dbReference>
<accession>A0A931J4P5</accession>
<comment type="caution">
    <text evidence="2">The sequence shown here is derived from an EMBL/GenBank/DDBJ whole genome shotgun (WGS) entry which is preliminary data.</text>
</comment>
<feature type="domain" description="Solute-binding protein family 3/N-terminal" evidence="1">
    <location>
        <begin position="37"/>
        <end position="251"/>
    </location>
</feature>
<dbReference type="PANTHER" id="PTHR38834">
    <property type="entry name" value="PERIPLASMIC SUBSTRATE BINDING PROTEIN FAMILY 3"/>
    <property type="match status" value="1"/>
</dbReference>
<dbReference type="InterPro" id="IPR001638">
    <property type="entry name" value="Solute-binding_3/MltF_N"/>
</dbReference>
<organism evidence="2 3">
    <name type="scientific">Inhella proteolytica</name>
    <dbReference type="NCBI Taxonomy" id="2795029"/>
    <lineage>
        <taxon>Bacteria</taxon>
        <taxon>Pseudomonadati</taxon>
        <taxon>Pseudomonadota</taxon>
        <taxon>Betaproteobacteria</taxon>
        <taxon>Burkholderiales</taxon>
        <taxon>Sphaerotilaceae</taxon>
        <taxon>Inhella</taxon>
    </lineage>
</organism>
<protein>
    <submittedName>
        <fullName evidence="2">Transporter substrate-binding domain-containing protein</fullName>
    </submittedName>
</protein>
<dbReference type="Gene3D" id="3.40.190.10">
    <property type="entry name" value="Periplasmic binding protein-like II"/>
    <property type="match status" value="2"/>
</dbReference>
<evidence type="ECO:0000259" key="1">
    <source>
        <dbReference type="Pfam" id="PF00497"/>
    </source>
</evidence>
<dbReference type="PANTHER" id="PTHR38834:SF3">
    <property type="entry name" value="SOLUTE-BINDING PROTEIN FAMILY 3_N-TERMINAL DOMAIN-CONTAINING PROTEIN"/>
    <property type="match status" value="1"/>
</dbReference>
<dbReference type="Proteomes" id="UP000613266">
    <property type="component" value="Unassembled WGS sequence"/>
</dbReference>
<dbReference type="SUPFAM" id="SSF53850">
    <property type="entry name" value="Periplasmic binding protein-like II"/>
    <property type="match status" value="1"/>
</dbReference>
<dbReference type="EMBL" id="JAEDAK010000025">
    <property type="protein sequence ID" value="MBH9579561.1"/>
    <property type="molecule type" value="Genomic_DNA"/>
</dbReference>
<name>A0A931J4P5_9BURK</name>
<dbReference type="AlphaFoldDB" id="A0A931J4P5"/>
<gene>
    <name evidence="2" type="ORF">I7X39_21900</name>
</gene>
<evidence type="ECO:0000313" key="2">
    <source>
        <dbReference type="EMBL" id="MBH9579561.1"/>
    </source>
</evidence>
<evidence type="ECO:0000313" key="3">
    <source>
        <dbReference type="Proteomes" id="UP000613266"/>
    </source>
</evidence>
<dbReference type="RefSeq" id="WP_198113507.1">
    <property type="nucleotide sequence ID" value="NZ_JAEDAK010000025.1"/>
</dbReference>
<reference evidence="2" key="1">
    <citation type="submission" date="2020-12" db="EMBL/GenBank/DDBJ databases">
        <title>The genome sequence of Inhella sp. 1Y17.</title>
        <authorList>
            <person name="Liu Y."/>
        </authorList>
    </citation>
    <scope>NUCLEOTIDE SEQUENCE</scope>
    <source>
        <strain evidence="2">1Y17</strain>
    </source>
</reference>
<sequence>MFSSPFPRRRGLVLAGLGMGLGRGALAQEPPTLRLLSEDFPPVNFEDQGRPSGMAGELVLLLQKRLGLDIPVEFMPWTRGYQEAQGPHPVCLFTMARAAHREKLFKWVGPVVEFQNALFTAKGTERHLRSLDDAAKASQIIVIRDWASAQELQKRGFKNLTEVSTPGAAIRMLVVGRAPLMASELLTLPDLLKREGYAPDAVTTAMVYPGAMGYLAFSLATPDEEVRRWQQALDAMKRDGSFAKLFKKWLPHMLPP</sequence>